<reference evidence="4" key="2">
    <citation type="journal article" date="2023" name="IMA Fungus">
        <title>Comparative genomic study of the Penicillium genus elucidates a diverse pangenome and 15 lateral gene transfer events.</title>
        <authorList>
            <person name="Petersen C."/>
            <person name="Sorensen T."/>
            <person name="Nielsen M.R."/>
            <person name="Sondergaard T.E."/>
            <person name="Sorensen J.L."/>
            <person name="Fitzpatrick D.A."/>
            <person name="Frisvad J.C."/>
            <person name="Nielsen K.L."/>
        </authorList>
    </citation>
    <scope>NUCLEOTIDE SEQUENCE</scope>
    <source>
        <strain evidence="4">IBT 21917</strain>
    </source>
</reference>
<organism evidence="4 5">
    <name type="scientific">Penicillium capsulatum</name>
    <dbReference type="NCBI Taxonomy" id="69766"/>
    <lineage>
        <taxon>Eukaryota</taxon>
        <taxon>Fungi</taxon>
        <taxon>Dikarya</taxon>
        <taxon>Ascomycota</taxon>
        <taxon>Pezizomycotina</taxon>
        <taxon>Eurotiomycetes</taxon>
        <taxon>Eurotiomycetidae</taxon>
        <taxon>Eurotiales</taxon>
        <taxon>Aspergillaceae</taxon>
        <taxon>Penicillium</taxon>
    </lineage>
</organism>
<feature type="region of interest" description="Disordered" evidence="2">
    <location>
        <begin position="327"/>
        <end position="364"/>
    </location>
</feature>
<evidence type="ECO:0000259" key="3">
    <source>
        <dbReference type="Pfam" id="PF07814"/>
    </source>
</evidence>
<protein>
    <recommendedName>
        <fullName evidence="3">Wings apart-like protein C-terminal domain-containing protein</fullName>
    </recommendedName>
</protein>
<feature type="region of interest" description="Disordered" evidence="2">
    <location>
        <begin position="279"/>
        <end position="300"/>
    </location>
</feature>
<feature type="compositionally biased region" description="Polar residues" evidence="2">
    <location>
        <begin position="283"/>
        <end position="295"/>
    </location>
</feature>
<dbReference type="InterPro" id="IPR011989">
    <property type="entry name" value="ARM-like"/>
</dbReference>
<evidence type="ECO:0000256" key="1">
    <source>
        <dbReference type="ARBA" id="ARBA00006854"/>
    </source>
</evidence>
<proteinExistence type="inferred from homology"/>
<accession>A0A9W9IKV6</accession>
<evidence type="ECO:0000313" key="5">
    <source>
        <dbReference type="Proteomes" id="UP001146351"/>
    </source>
</evidence>
<feature type="compositionally biased region" description="Low complexity" evidence="2">
    <location>
        <begin position="248"/>
        <end position="261"/>
    </location>
</feature>
<dbReference type="InterPro" id="IPR022771">
    <property type="entry name" value="WAPL_C"/>
</dbReference>
<feature type="compositionally biased region" description="Basic residues" evidence="2">
    <location>
        <begin position="1"/>
        <end position="10"/>
    </location>
</feature>
<name>A0A9W9IKV6_9EURO</name>
<dbReference type="PANTHER" id="PTHR22100:SF13">
    <property type="entry name" value="WINGS APART-LIKE PROTEIN HOMOLOG"/>
    <property type="match status" value="1"/>
</dbReference>
<dbReference type="InterPro" id="IPR039874">
    <property type="entry name" value="WAPL"/>
</dbReference>
<dbReference type="Pfam" id="PF07814">
    <property type="entry name" value="WAPL"/>
    <property type="match status" value="1"/>
</dbReference>
<evidence type="ECO:0000256" key="2">
    <source>
        <dbReference type="SAM" id="MobiDB-lite"/>
    </source>
</evidence>
<dbReference type="Gene3D" id="1.25.10.10">
    <property type="entry name" value="Leucine-rich Repeat Variant"/>
    <property type="match status" value="2"/>
</dbReference>
<comment type="similarity">
    <text evidence="1">Belongs to the WAPL family.</text>
</comment>
<dbReference type="EMBL" id="JAPQKO010000002">
    <property type="protein sequence ID" value="KAJ5179637.1"/>
    <property type="molecule type" value="Genomic_DNA"/>
</dbReference>
<dbReference type="AlphaFoldDB" id="A0A9W9IKV6"/>
<dbReference type="Proteomes" id="UP001146351">
    <property type="component" value="Unassembled WGS sequence"/>
</dbReference>
<evidence type="ECO:0000313" key="4">
    <source>
        <dbReference type="EMBL" id="KAJ5179637.1"/>
    </source>
</evidence>
<feature type="domain" description="Wings apart-like protein C-terminal" evidence="3">
    <location>
        <begin position="364"/>
        <end position="704"/>
    </location>
</feature>
<sequence>MEPARPRSRRLTTYGSSAKNPPKSKTAHARPPTLQGPKDSSGGSSRPGISNRKGLNNGKEDGQPSGPNATTDVDIYDMPSSDDEEKLRVIQRKRRRRGPADNSLQNDSIESTCSAMIEKGGSAKRPNAVDSRHGKGSSSSKKTPDTPQPRRKKTGGVSQPNSNRLPTAAASGGVHKPLHFDLDLHGHTSKNHHDPKASRTGQARNCHEPSHLPRSPNRTVTIDGNATPSRRRLIDSLGTSRARSADAPSSEPSPNSQMSSPLAPRTPTRLADAALQDVPTAAQPESQGADPNSALSPHVTGSRVTYARQRSFLDDLALAESLSVENAPGNLDRIDPPIQYRGHQSMPRAHALAAEEANEDDGSVRSIHELRRAGGNARYRGAIESMLEDIEDTDNSVSGRCNSLIQLCGKLLDSKFARQFIECGFDKRLVDLVSLDVDIVSATLLLCAFNLSSLNRILPYLIATTAWPRLLETSLSLLSYQDELHIVARTKDHQLSKPVQKLLQNITPKLKSAFLGDVPSLRLSPCLIVLQCLRTTVSAFQAKGETPNSLPTPWVRQLVSLLRPGKPLRDGQSDHEAERSQLLILGLSILEAHTVSQDLLQQEQCDILRLLGNMHDLLGCEENEPDMIDQQIRSLYLRVILNVTNTNPTLCDDFATPTMIEELVELAVAKFDDLTVSVSQENNLLDTVILALGTLINLAEKSEASRVYFLDPTYPTTTSHLSRLLRIFLKHVDSMSKAHSVREVHHNVAVGYLAVLLLALCLHPEARSQVKESLSSNGLAVVMSTVDEFLQYHRKIEQELHPFSAGENSGFHGRLQDLVSQIQRNERDME</sequence>
<feature type="compositionally biased region" description="Polar residues" evidence="2">
    <location>
        <begin position="156"/>
        <end position="165"/>
    </location>
</feature>
<keyword evidence="5" id="KW-1185">Reference proteome</keyword>
<comment type="caution">
    <text evidence="4">The sequence shown here is derived from an EMBL/GenBank/DDBJ whole genome shotgun (WGS) entry which is preliminary data.</text>
</comment>
<feature type="region of interest" description="Disordered" evidence="2">
    <location>
        <begin position="1"/>
        <end position="266"/>
    </location>
</feature>
<dbReference type="OrthoDB" id="5976022at2759"/>
<feature type="compositionally biased region" description="Basic and acidic residues" evidence="2">
    <location>
        <begin position="178"/>
        <end position="197"/>
    </location>
</feature>
<feature type="compositionally biased region" description="Polar residues" evidence="2">
    <location>
        <begin position="102"/>
        <end position="114"/>
    </location>
</feature>
<gene>
    <name evidence="4" type="ORF">N7492_002847</name>
</gene>
<feature type="compositionally biased region" description="Polar residues" evidence="2">
    <location>
        <begin position="216"/>
        <end position="228"/>
    </location>
</feature>
<dbReference type="PANTHER" id="PTHR22100">
    <property type="entry name" value="WINGS APART-LIKE PROTEIN HOMOLOG"/>
    <property type="match status" value="1"/>
</dbReference>
<reference evidence="4" key="1">
    <citation type="submission" date="2022-11" db="EMBL/GenBank/DDBJ databases">
        <authorList>
            <person name="Petersen C."/>
        </authorList>
    </citation>
    <scope>NUCLEOTIDE SEQUENCE</scope>
    <source>
        <strain evidence="4">IBT 21917</strain>
    </source>
</reference>